<dbReference type="AlphaFoldDB" id="A0A0G1JMH7"/>
<sequence length="505" mass="56695">MITVKINSVDCSSSIIWPSLSVEQNLTSQVDNASFQVRKYGTRLLTPEVSDLIEIYDGADLVFSGQIINITEDIESNAGALLFTVQCVDHTYELDGILVAETYENMTVKQIIDDIVANYAPTFTAVNVNSTYLISKIVFNQISISQCLKRLADLLKYEWYVDEVKDIHFFTKFTNVAPYNLTDTSGNFIYDSLSRKVDGTQIANQVKVRGGLGTETSLFTDVTTVKGNNTLSFKLPYKYKGLVIRVDTGSGYVGKQVGIEFIDKFVSEGGTADVLYNYQDDSIRFPSVFADGNKIEFSGYRKYPVMAVASDSASIDLYGLREKLIKDNSIEDNTIARKRATAELQVYKDEISDGRFDTYTKGLRAGMVIQLDSTLRNVTTDFLIKKLKMKPIDPSTFMYSIELITTRKYTLIDLLQKLLQTEDYKIDEHEVAEIIKTDLAEVTIEELIEVVHAVADVVAITIVENIQKDPIGAHVEPIWVLADYFPTGPTDPKRTGRLDLSFELY</sequence>
<name>A0A0G1JMH7_9BACT</name>
<dbReference type="Proteomes" id="UP000034835">
    <property type="component" value="Unassembled WGS sequence"/>
</dbReference>
<comment type="caution">
    <text evidence="1">The sequence shown here is derived from an EMBL/GenBank/DDBJ whole genome shotgun (WGS) entry which is preliminary data.</text>
</comment>
<dbReference type="EMBL" id="LCJG01000026">
    <property type="protein sequence ID" value="KKT72756.1"/>
    <property type="molecule type" value="Genomic_DNA"/>
</dbReference>
<accession>A0A0G1JMH7</accession>
<gene>
    <name evidence="1" type="ORF">UW68_C0026G0005</name>
</gene>
<dbReference type="STRING" id="1618384.UW68_C0026G0005"/>
<reference evidence="1 2" key="1">
    <citation type="journal article" date="2015" name="Nature">
        <title>rRNA introns, odd ribosomes, and small enigmatic genomes across a large radiation of phyla.</title>
        <authorList>
            <person name="Brown C.T."/>
            <person name="Hug L.A."/>
            <person name="Thomas B.C."/>
            <person name="Sharon I."/>
            <person name="Castelle C.J."/>
            <person name="Singh A."/>
            <person name="Wilkins M.J."/>
            <person name="Williams K.H."/>
            <person name="Banfield J.F."/>
        </authorList>
    </citation>
    <scope>NUCLEOTIDE SEQUENCE [LARGE SCALE GENOMIC DNA]</scope>
</reference>
<organism evidence="1 2">
    <name type="scientific">Candidatus Collierbacteria bacterium GW2011_GWB1_44_6</name>
    <dbReference type="NCBI Taxonomy" id="1618384"/>
    <lineage>
        <taxon>Bacteria</taxon>
        <taxon>Candidatus Collieribacteriota</taxon>
    </lineage>
</organism>
<evidence type="ECO:0000313" key="2">
    <source>
        <dbReference type="Proteomes" id="UP000034835"/>
    </source>
</evidence>
<proteinExistence type="predicted"/>
<dbReference type="SUPFAM" id="SSF69279">
    <property type="entry name" value="Phage tail proteins"/>
    <property type="match status" value="1"/>
</dbReference>
<protein>
    <submittedName>
        <fullName evidence="1">Uncharacterized protein</fullName>
    </submittedName>
</protein>
<evidence type="ECO:0000313" key="1">
    <source>
        <dbReference type="EMBL" id="KKT72756.1"/>
    </source>
</evidence>